<keyword evidence="5" id="KW-1185">Reference proteome</keyword>
<dbReference type="SUPFAM" id="SSF46785">
    <property type="entry name" value="Winged helix' DNA-binding domain"/>
    <property type="match status" value="1"/>
</dbReference>
<feature type="domain" description="HTH marR-type" evidence="3">
    <location>
        <begin position="11"/>
        <end position="144"/>
    </location>
</feature>
<dbReference type="Pfam" id="PF12802">
    <property type="entry name" value="MarR_2"/>
    <property type="match status" value="1"/>
</dbReference>
<evidence type="ECO:0000256" key="2">
    <source>
        <dbReference type="ARBA" id="ARBA00023163"/>
    </source>
</evidence>
<organism evidence="4 5">
    <name type="scientific">Longimicrobium terrae</name>
    <dbReference type="NCBI Taxonomy" id="1639882"/>
    <lineage>
        <taxon>Bacteria</taxon>
        <taxon>Pseudomonadati</taxon>
        <taxon>Gemmatimonadota</taxon>
        <taxon>Longimicrobiia</taxon>
        <taxon>Longimicrobiales</taxon>
        <taxon>Longimicrobiaceae</taxon>
        <taxon>Longimicrobium</taxon>
    </lineage>
</organism>
<keyword evidence="1" id="KW-0805">Transcription regulation</keyword>
<dbReference type="AlphaFoldDB" id="A0A841H5Q6"/>
<accession>A0A841H5Q6</accession>
<comment type="caution">
    <text evidence="4">The sequence shown here is derived from an EMBL/GenBank/DDBJ whole genome shotgun (WGS) entry which is preliminary data.</text>
</comment>
<dbReference type="PROSITE" id="PS50995">
    <property type="entry name" value="HTH_MARR_2"/>
    <property type="match status" value="1"/>
</dbReference>
<dbReference type="PRINTS" id="PR00598">
    <property type="entry name" value="HTHMARR"/>
</dbReference>
<dbReference type="RefSeq" id="WP_170032922.1">
    <property type="nucleotide sequence ID" value="NZ_JABDTL010000001.1"/>
</dbReference>
<dbReference type="InterPro" id="IPR036390">
    <property type="entry name" value="WH_DNA-bd_sf"/>
</dbReference>
<dbReference type="Gene3D" id="1.10.10.10">
    <property type="entry name" value="Winged helix-like DNA-binding domain superfamily/Winged helix DNA-binding domain"/>
    <property type="match status" value="1"/>
</dbReference>
<dbReference type="Proteomes" id="UP000582837">
    <property type="component" value="Unassembled WGS sequence"/>
</dbReference>
<evidence type="ECO:0000313" key="4">
    <source>
        <dbReference type="EMBL" id="MBB6073293.1"/>
    </source>
</evidence>
<reference evidence="4 5" key="1">
    <citation type="submission" date="2020-08" db="EMBL/GenBank/DDBJ databases">
        <title>Genomic Encyclopedia of Type Strains, Phase IV (KMG-IV): sequencing the most valuable type-strain genomes for metagenomic binning, comparative biology and taxonomic classification.</title>
        <authorList>
            <person name="Goeker M."/>
        </authorList>
    </citation>
    <scope>NUCLEOTIDE SEQUENCE [LARGE SCALE GENOMIC DNA]</scope>
    <source>
        <strain evidence="4 5">DSM 29007</strain>
    </source>
</reference>
<evidence type="ECO:0000259" key="3">
    <source>
        <dbReference type="PROSITE" id="PS50995"/>
    </source>
</evidence>
<name>A0A841H5Q6_9BACT</name>
<dbReference type="InterPro" id="IPR036388">
    <property type="entry name" value="WH-like_DNA-bd_sf"/>
</dbReference>
<dbReference type="EMBL" id="JACHIA010000023">
    <property type="protein sequence ID" value="MBB6073293.1"/>
    <property type="molecule type" value="Genomic_DNA"/>
</dbReference>
<dbReference type="GO" id="GO:0006950">
    <property type="term" value="P:response to stress"/>
    <property type="evidence" value="ECO:0007669"/>
    <property type="project" value="TreeGrafter"/>
</dbReference>
<evidence type="ECO:0000256" key="1">
    <source>
        <dbReference type="ARBA" id="ARBA00023015"/>
    </source>
</evidence>
<dbReference type="InterPro" id="IPR000835">
    <property type="entry name" value="HTH_MarR-typ"/>
</dbReference>
<protein>
    <submittedName>
        <fullName evidence="4">MarR family 2-MHQ and catechol resistance regulon transcriptional repressor</fullName>
    </submittedName>
</protein>
<dbReference type="PANTHER" id="PTHR33164">
    <property type="entry name" value="TRANSCRIPTIONAL REGULATOR, MARR FAMILY"/>
    <property type="match status" value="1"/>
</dbReference>
<dbReference type="InterPro" id="IPR039422">
    <property type="entry name" value="MarR/SlyA-like"/>
</dbReference>
<proteinExistence type="predicted"/>
<sequence length="154" mass="16738">MDESREGIDRALKLSVVLSRAASSVARHAQADAARHGLTMAEFAVLEALYHGGRPLMLGEVQRKILVTSGGVTYLIDRLAQKGLVERRNCGKDRRAIYAALTPDGQARMDEIFPVHARALTHALNGLTAEQQEQAISLLRTLGRHAAEACLGEE</sequence>
<evidence type="ECO:0000313" key="5">
    <source>
        <dbReference type="Proteomes" id="UP000582837"/>
    </source>
</evidence>
<dbReference type="PANTHER" id="PTHR33164:SF56">
    <property type="entry name" value="HTH-TYPE TRANSCRIPTIONAL REGULATOR MHQR"/>
    <property type="match status" value="1"/>
</dbReference>
<dbReference type="SMART" id="SM00347">
    <property type="entry name" value="HTH_MARR"/>
    <property type="match status" value="1"/>
</dbReference>
<dbReference type="GO" id="GO:0003700">
    <property type="term" value="F:DNA-binding transcription factor activity"/>
    <property type="evidence" value="ECO:0007669"/>
    <property type="project" value="InterPro"/>
</dbReference>
<keyword evidence="2" id="KW-0804">Transcription</keyword>
<gene>
    <name evidence="4" type="ORF">HNQ61_004960</name>
</gene>